<dbReference type="InterPro" id="IPR013655">
    <property type="entry name" value="PAS_fold_3"/>
</dbReference>
<feature type="domain" description="PAS" evidence="13">
    <location>
        <begin position="383"/>
        <end position="460"/>
    </location>
</feature>
<protein>
    <recommendedName>
        <fullName evidence="3">histidine kinase</fullName>
        <ecNumber evidence="3">2.7.13.3</ecNumber>
    </recommendedName>
</protein>
<dbReference type="SMART" id="SM00091">
    <property type="entry name" value="PAS"/>
    <property type="match status" value="3"/>
</dbReference>
<dbReference type="eggNOG" id="COG5000">
    <property type="taxonomic scope" value="Bacteria"/>
</dbReference>
<dbReference type="PANTHER" id="PTHR43304">
    <property type="entry name" value="PHYTOCHROME-LIKE PROTEIN CPH1"/>
    <property type="match status" value="1"/>
</dbReference>
<evidence type="ECO:0000256" key="12">
    <source>
        <dbReference type="SAM" id="Phobius"/>
    </source>
</evidence>
<keyword evidence="9 12" id="KW-1133">Transmembrane helix</keyword>
<dbReference type="InterPro" id="IPR003660">
    <property type="entry name" value="HAMP_dom"/>
</dbReference>
<dbReference type="InterPro" id="IPR001610">
    <property type="entry name" value="PAC"/>
</dbReference>
<evidence type="ECO:0000256" key="4">
    <source>
        <dbReference type="ARBA" id="ARBA00022475"/>
    </source>
</evidence>
<dbReference type="EC" id="2.7.13.3" evidence="3"/>
<dbReference type="InterPro" id="IPR033479">
    <property type="entry name" value="dCache_1"/>
</dbReference>
<dbReference type="EMBL" id="BAFH01000003">
    <property type="protein sequence ID" value="GAB62469.1"/>
    <property type="molecule type" value="Genomic_DNA"/>
</dbReference>
<dbReference type="SUPFAM" id="SSF55785">
    <property type="entry name" value="PYP-like sensor domain (PAS domain)"/>
    <property type="match status" value="3"/>
</dbReference>
<feature type="domain" description="HAMP" evidence="15">
    <location>
        <begin position="319"/>
        <end position="371"/>
    </location>
</feature>
<dbReference type="GO" id="GO:0007165">
    <property type="term" value="P:signal transduction"/>
    <property type="evidence" value="ECO:0007669"/>
    <property type="project" value="InterPro"/>
</dbReference>
<dbReference type="NCBIfam" id="TIGR00229">
    <property type="entry name" value="sensory_box"/>
    <property type="match status" value="3"/>
</dbReference>
<comment type="caution">
    <text evidence="16">The sequence shown here is derived from an EMBL/GenBank/DDBJ whole genome shotgun (WGS) entry which is preliminary data.</text>
</comment>
<dbReference type="eggNOG" id="COG2202">
    <property type="taxonomic scope" value="Bacteria"/>
</dbReference>
<evidence type="ECO:0000256" key="1">
    <source>
        <dbReference type="ARBA" id="ARBA00000085"/>
    </source>
</evidence>
<evidence type="ECO:0000256" key="3">
    <source>
        <dbReference type="ARBA" id="ARBA00012438"/>
    </source>
</evidence>
<keyword evidence="7 12" id="KW-0812">Transmembrane</keyword>
<feature type="domain" description="PAS" evidence="13">
    <location>
        <begin position="682"/>
        <end position="760"/>
    </location>
</feature>
<evidence type="ECO:0000313" key="16">
    <source>
        <dbReference type="EMBL" id="GAB62469.1"/>
    </source>
</evidence>
<evidence type="ECO:0000256" key="5">
    <source>
        <dbReference type="ARBA" id="ARBA00022553"/>
    </source>
</evidence>
<feature type="transmembrane region" description="Helical" evidence="12">
    <location>
        <begin position="294"/>
        <end position="319"/>
    </location>
</feature>
<evidence type="ECO:0000259" key="14">
    <source>
        <dbReference type="PROSITE" id="PS50113"/>
    </source>
</evidence>
<evidence type="ECO:0000256" key="6">
    <source>
        <dbReference type="ARBA" id="ARBA00022679"/>
    </source>
</evidence>
<dbReference type="Gene3D" id="2.10.70.100">
    <property type="match status" value="1"/>
</dbReference>
<comment type="subcellular location">
    <subcellularLocation>
        <location evidence="2">Cell membrane</location>
        <topology evidence="2">Multi-pass membrane protein</topology>
    </subcellularLocation>
</comment>
<evidence type="ECO:0000256" key="7">
    <source>
        <dbReference type="ARBA" id="ARBA00022692"/>
    </source>
</evidence>
<dbReference type="CDD" id="cd06225">
    <property type="entry name" value="HAMP"/>
    <property type="match status" value="1"/>
</dbReference>
<keyword evidence="5" id="KW-0597">Phosphoprotein</keyword>
<feature type="coiled-coil region" evidence="11">
    <location>
        <begin position="644"/>
        <end position="692"/>
    </location>
</feature>
<gene>
    <name evidence="16" type="ORF">KSU1_C0873</name>
</gene>
<evidence type="ECO:0000256" key="9">
    <source>
        <dbReference type="ARBA" id="ARBA00022989"/>
    </source>
</evidence>
<sequence>MNSSLSTRGKFLIFTLCISLIPIAIITTIYFLNARSTLKYQILEQLRAVAESKRLHMLSLMERIKTQTIDFSSDEFIRNCMRRALRGGSFYHDEAIRLNKYFSENKQLLNQHFIAIILVDKYGKVISSTNLNFIDKDMSNNDIFTQGISKSEGKTHIKLHYLSSLNTNCILISTPIISQHNAGLLGVIINVYNLRFLNEITTDRVGMGETGEVYLVNRDKVMLTESRFIEDASLKQKVDTEPIRAFAENNEEIVGIYKDYRGIPVIGASMIIPGYNWVLLAEIDEAEAFAPVRILGIVTLIFGVVVAALVTGAGVIFTISVSGPIKDLKDAVERFADGDLNYPEKIRCKGDIGLLARNFHTIAERLLKEIVERKRVEEMLQHTDIELRQVLSSISDYIWSAEVDKKGTFTYRYYSPVVEKITGRPPEFYVRGPEHWLGTLHPEDRTRLENALIRISVGKSALEEEEYRIIKPDGTIRWVRDSIVAKKGENESIHLHGVVSDITEYKRAEESLRKSKAGFANAQRIAHLGNWEWDIREDKLYWSDELYRIFGLSPDTFTPTYRVFLSFVHGDDRESVKKSLRESICKRKPYTNNLRIILPNGRIRIIHVQTEIISNQRGKVVKMNGTVQDITEFKRIEDELRVLNESLEQRVAERTTELMKVNEELRKEIAERRQAEEALRTNESKYRLLLENLPQKIFYKDKNSVYVSCNQNYAADLSIKSDEIRGKTDYDFYPGAIAEKYRADDKRIMKSGRTEEIEENYIKDGRECIVHTVKTPVKDEKGTVVGILGIFWEKK</sequence>
<feature type="transmembrane region" description="Helical" evidence="12">
    <location>
        <begin position="12"/>
        <end position="32"/>
    </location>
</feature>
<evidence type="ECO:0000256" key="11">
    <source>
        <dbReference type="SAM" id="Coils"/>
    </source>
</evidence>
<accession>I3IL74</accession>
<dbReference type="Proteomes" id="UP000002985">
    <property type="component" value="Unassembled WGS sequence"/>
</dbReference>
<dbReference type="InterPro" id="IPR052162">
    <property type="entry name" value="Sensor_kinase/Photoreceptor"/>
</dbReference>
<keyword evidence="10 12" id="KW-0472">Membrane</keyword>
<feature type="domain" description="PAC" evidence="14">
    <location>
        <begin position="590"/>
        <end position="642"/>
    </location>
</feature>
<evidence type="ECO:0000256" key="10">
    <source>
        <dbReference type="ARBA" id="ARBA00023136"/>
    </source>
</evidence>
<feature type="domain" description="PAS" evidence="13">
    <location>
        <begin position="540"/>
        <end position="587"/>
    </location>
</feature>
<evidence type="ECO:0000259" key="13">
    <source>
        <dbReference type="PROSITE" id="PS50112"/>
    </source>
</evidence>
<comment type="catalytic activity">
    <reaction evidence="1">
        <text>ATP + protein L-histidine = ADP + protein N-phospho-L-histidine.</text>
        <dbReference type="EC" id="2.7.13.3"/>
    </reaction>
</comment>
<dbReference type="GO" id="GO:0004673">
    <property type="term" value="F:protein histidine kinase activity"/>
    <property type="evidence" value="ECO:0007669"/>
    <property type="project" value="UniProtKB-EC"/>
</dbReference>
<dbReference type="PROSITE" id="PS50113">
    <property type="entry name" value="PAC"/>
    <property type="match status" value="2"/>
</dbReference>
<dbReference type="Gene3D" id="3.30.450.20">
    <property type="entry name" value="PAS domain"/>
    <property type="match status" value="4"/>
</dbReference>
<name>I3IL74_9BACT</name>
<dbReference type="Pfam" id="PF08448">
    <property type="entry name" value="PAS_4"/>
    <property type="match status" value="1"/>
</dbReference>
<dbReference type="Pfam" id="PF00672">
    <property type="entry name" value="HAMP"/>
    <property type="match status" value="1"/>
</dbReference>
<dbReference type="AlphaFoldDB" id="I3IL74"/>
<dbReference type="PANTHER" id="PTHR43304:SF1">
    <property type="entry name" value="PAC DOMAIN-CONTAINING PROTEIN"/>
    <property type="match status" value="1"/>
</dbReference>
<dbReference type="STRING" id="247490.KSU1_C0873"/>
<dbReference type="InterPro" id="IPR035965">
    <property type="entry name" value="PAS-like_dom_sf"/>
</dbReference>
<dbReference type="SMART" id="SM00086">
    <property type="entry name" value="PAC"/>
    <property type="match status" value="2"/>
</dbReference>
<keyword evidence="17" id="KW-1185">Reference proteome</keyword>
<keyword evidence="11" id="KW-0175">Coiled coil</keyword>
<evidence type="ECO:0000259" key="15">
    <source>
        <dbReference type="PROSITE" id="PS50885"/>
    </source>
</evidence>
<dbReference type="Pfam" id="PF08447">
    <property type="entry name" value="PAS_3"/>
    <property type="match status" value="2"/>
</dbReference>
<dbReference type="OrthoDB" id="9815750at2"/>
<dbReference type="InterPro" id="IPR013656">
    <property type="entry name" value="PAS_4"/>
</dbReference>
<keyword evidence="6" id="KW-0808">Transferase</keyword>
<dbReference type="SUPFAM" id="SSF158472">
    <property type="entry name" value="HAMP domain-like"/>
    <property type="match status" value="1"/>
</dbReference>
<proteinExistence type="predicted"/>
<evidence type="ECO:0000256" key="2">
    <source>
        <dbReference type="ARBA" id="ARBA00004651"/>
    </source>
</evidence>
<reference evidence="16 17" key="1">
    <citation type="journal article" date="2012" name="FEBS Lett.">
        <title>Anammox organism KSU-1 expresses a NirK-type copper-containing nitrite reductase instead of a NirS-type with cytochrome cd1.</title>
        <authorList>
            <person name="Hira D."/>
            <person name="Toh H."/>
            <person name="Migita C.T."/>
            <person name="Okubo H."/>
            <person name="Nishiyama T."/>
            <person name="Hattori M."/>
            <person name="Furukawa K."/>
            <person name="Fujii T."/>
        </authorList>
    </citation>
    <scope>NUCLEOTIDE SEQUENCE [LARGE SCALE GENOMIC DNA]</scope>
</reference>
<dbReference type="PROSITE" id="PS50112">
    <property type="entry name" value="PAS"/>
    <property type="match status" value="3"/>
</dbReference>
<dbReference type="Pfam" id="PF02743">
    <property type="entry name" value="dCache_1"/>
    <property type="match status" value="1"/>
</dbReference>
<dbReference type="PROSITE" id="PS50885">
    <property type="entry name" value="HAMP"/>
    <property type="match status" value="1"/>
</dbReference>
<dbReference type="CDD" id="cd18774">
    <property type="entry name" value="PDC2_HK_sensor"/>
    <property type="match status" value="1"/>
</dbReference>
<feature type="domain" description="PAC" evidence="14">
    <location>
        <begin position="463"/>
        <end position="514"/>
    </location>
</feature>
<evidence type="ECO:0000256" key="8">
    <source>
        <dbReference type="ARBA" id="ARBA00022777"/>
    </source>
</evidence>
<keyword evidence="4" id="KW-1003">Cell membrane</keyword>
<evidence type="ECO:0000313" key="17">
    <source>
        <dbReference type="Proteomes" id="UP000002985"/>
    </source>
</evidence>
<dbReference type="GO" id="GO:0005886">
    <property type="term" value="C:plasma membrane"/>
    <property type="evidence" value="ECO:0007669"/>
    <property type="project" value="UniProtKB-SubCell"/>
</dbReference>
<dbReference type="InterPro" id="IPR000014">
    <property type="entry name" value="PAS"/>
</dbReference>
<dbReference type="InterPro" id="IPR000700">
    <property type="entry name" value="PAS-assoc_C"/>
</dbReference>
<dbReference type="CDD" id="cd00130">
    <property type="entry name" value="PAS"/>
    <property type="match status" value="3"/>
</dbReference>
<dbReference type="SMART" id="SM00304">
    <property type="entry name" value="HAMP"/>
    <property type="match status" value="1"/>
</dbReference>
<keyword evidence="8 16" id="KW-0418">Kinase</keyword>
<dbReference type="Gene3D" id="6.10.340.10">
    <property type="match status" value="1"/>
</dbReference>
<organism evidence="16 17">
    <name type="scientific">Candidatus Jettenia caeni</name>
    <dbReference type="NCBI Taxonomy" id="247490"/>
    <lineage>
        <taxon>Bacteria</taxon>
        <taxon>Pseudomonadati</taxon>
        <taxon>Planctomycetota</taxon>
        <taxon>Candidatus Brocadiia</taxon>
        <taxon>Candidatus Brocadiales</taxon>
        <taxon>Candidatus Brocadiaceae</taxon>
        <taxon>Candidatus Jettenia</taxon>
    </lineage>
</organism>